<dbReference type="PROSITE" id="PS00107">
    <property type="entry name" value="PROTEIN_KINASE_ATP"/>
    <property type="match status" value="1"/>
</dbReference>
<evidence type="ECO:0000259" key="7">
    <source>
        <dbReference type="PROSITE" id="PS50011"/>
    </source>
</evidence>
<protein>
    <recommendedName>
        <fullName evidence="1">non-specific serine/threonine protein kinase</fullName>
        <ecNumber evidence="1">2.7.11.1</ecNumber>
    </recommendedName>
</protein>
<dbReference type="STRING" id="2903.R1F810"/>
<dbReference type="InterPro" id="IPR008271">
    <property type="entry name" value="Ser/Thr_kinase_AS"/>
</dbReference>
<keyword evidence="2" id="KW-0808">Transferase</keyword>
<dbReference type="KEGG" id="ehx:EMIHUDRAFT_426843"/>
<dbReference type="GO" id="GO:0005524">
    <property type="term" value="F:ATP binding"/>
    <property type="evidence" value="ECO:0007669"/>
    <property type="project" value="UniProtKB-UniRule"/>
</dbReference>
<proteinExistence type="predicted"/>
<dbReference type="OMA" id="VKQIKLV"/>
<evidence type="ECO:0000313" key="8">
    <source>
        <dbReference type="EnsemblProtists" id="EOD29389"/>
    </source>
</evidence>
<evidence type="ECO:0000256" key="1">
    <source>
        <dbReference type="ARBA" id="ARBA00012513"/>
    </source>
</evidence>
<dbReference type="GO" id="GO:0004674">
    <property type="term" value="F:protein serine/threonine kinase activity"/>
    <property type="evidence" value="ECO:0007669"/>
    <property type="project" value="UniProtKB-KW"/>
</dbReference>
<reference evidence="9" key="1">
    <citation type="journal article" date="2013" name="Nature">
        <title>Pan genome of the phytoplankton Emiliania underpins its global distribution.</title>
        <authorList>
            <person name="Read B.A."/>
            <person name="Kegel J."/>
            <person name="Klute M.J."/>
            <person name="Kuo A."/>
            <person name="Lefebvre S.C."/>
            <person name="Maumus F."/>
            <person name="Mayer C."/>
            <person name="Miller J."/>
            <person name="Monier A."/>
            <person name="Salamov A."/>
            <person name="Young J."/>
            <person name="Aguilar M."/>
            <person name="Claverie J.M."/>
            <person name="Frickenhaus S."/>
            <person name="Gonzalez K."/>
            <person name="Herman E.K."/>
            <person name="Lin Y.C."/>
            <person name="Napier J."/>
            <person name="Ogata H."/>
            <person name="Sarno A.F."/>
            <person name="Shmutz J."/>
            <person name="Schroeder D."/>
            <person name="de Vargas C."/>
            <person name="Verret F."/>
            <person name="von Dassow P."/>
            <person name="Valentin K."/>
            <person name="Van de Peer Y."/>
            <person name="Wheeler G."/>
            <person name="Dacks J.B."/>
            <person name="Delwiche C.F."/>
            <person name="Dyhrman S.T."/>
            <person name="Glockner G."/>
            <person name="John U."/>
            <person name="Richards T."/>
            <person name="Worden A.Z."/>
            <person name="Zhang X."/>
            <person name="Grigoriev I.V."/>
            <person name="Allen A.E."/>
            <person name="Bidle K."/>
            <person name="Borodovsky M."/>
            <person name="Bowler C."/>
            <person name="Brownlee C."/>
            <person name="Cock J.M."/>
            <person name="Elias M."/>
            <person name="Gladyshev V.N."/>
            <person name="Groth M."/>
            <person name="Guda C."/>
            <person name="Hadaegh A."/>
            <person name="Iglesias-Rodriguez M.D."/>
            <person name="Jenkins J."/>
            <person name="Jones B.M."/>
            <person name="Lawson T."/>
            <person name="Leese F."/>
            <person name="Lindquist E."/>
            <person name="Lobanov A."/>
            <person name="Lomsadze A."/>
            <person name="Malik S.B."/>
            <person name="Marsh M.E."/>
            <person name="Mackinder L."/>
            <person name="Mock T."/>
            <person name="Mueller-Roeber B."/>
            <person name="Pagarete A."/>
            <person name="Parker M."/>
            <person name="Probert I."/>
            <person name="Quesneville H."/>
            <person name="Raines C."/>
            <person name="Rensing S.A."/>
            <person name="Riano-Pachon D.M."/>
            <person name="Richier S."/>
            <person name="Rokitta S."/>
            <person name="Shiraiwa Y."/>
            <person name="Soanes D.M."/>
            <person name="van der Giezen M."/>
            <person name="Wahlund T.M."/>
            <person name="Williams B."/>
            <person name="Wilson W."/>
            <person name="Wolfe G."/>
            <person name="Wurch L.L."/>
        </authorList>
    </citation>
    <scope>NUCLEOTIDE SEQUENCE</scope>
</reference>
<feature type="region of interest" description="Disordered" evidence="6">
    <location>
        <begin position="640"/>
        <end position="674"/>
    </location>
</feature>
<dbReference type="GeneID" id="19046738"/>
<dbReference type="Proteomes" id="UP000013827">
    <property type="component" value="Unassembled WGS sequence"/>
</dbReference>
<dbReference type="Gene3D" id="1.25.10.10">
    <property type="entry name" value="Leucine-rich Repeat Variant"/>
    <property type="match status" value="2"/>
</dbReference>
<feature type="compositionally biased region" description="Polar residues" evidence="6">
    <location>
        <begin position="342"/>
        <end position="351"/>
    </location>
</feature>
<dbReference type="SMART" id="SM00220">
    <property type="entry name" value="S_TKc"/>
    <property type="match status" value="1"/>
</dbReference>
<dbReference type="InterPro" id="IPR001245">
    <property type="entry name" value="Ser-Thr/Tyr_kinase_cat_dom"/>
</dbReference>
<feature type="compositionally biased region" description="Low complexity" evidence="6">
    <location>
        <begin position="411"/>
        <end position="432"/>
    </location>
</feature>
<dbReference type="InterPro" id="IPR016024">
    <property type="entry name" value="ARM-type_fold"/>
</dbReference>
<dbReference type="GO" id="GO:0005737">
    <property type="term" value="C:cytoplasm"/>
    <property type="evidence" value="ECO:0007669"/>
    <property type="project" value="TreeGrafter"/>
</dbReference>
<dbReference type="SUPFAM" id="SSF56112">
    <property type="entry name" value="Protein kinase-like (PK-like)"/>
    <property type="match status" value="1"/>
</dbReference>
<dbReference type="PROSITE" id="PS50011">
    <property type="entry name" value="PROTEIN_KINASE_DOM"/>
    <property type="match status" value="1"/>
</dbReference>
<dbReference type="RefSeq" id="XP_005781818.1">
    <property type="nucleotide sequence ID" value="XM_005781761.1"/>
</dbReference>
<organism evidence="8 9">
    <name type="scientific">Emiliania huxleyi (strain CCMP1516)</name>
    <dbReference type="NCBI Taxonomy" id="280463"/>
    <lineage>
        <taxon>Eukaryota</taxon>
        <taxon>Haptista</taxon>
        <taxon>Haptophyta</taxon>
        <taxon>Prymnesiophyceae</taxon>
        <taxon>Isochrysidales</taxon>
        <taxon>Noelaerhabdaceae</taxon>
        <taxon>Emiliania</taxon>
    </lineage>
</organism>
<dbReference type="PROSITE" id="PS00108">
    <property type="entry name" value="PROTEIN_KINASE_ST"/>
    <property type="match status" value="1"/>
</dbReference>
<keyword evidence="3 5" id="KW-0547">Nucleotide-binding</keyword>
<dbReference type="eggNOG" id="KOG0198">
    <property type="taxonomic scope" value="Eukaryota"/>
</dbReference>
<feature type="region of interest" description="Disordered" evidence="6">
    <location>
        <begin position="560"/>
        <end position="597"/>
    </location>
</feature>
<dbReference type="Pfam" id="PF00069">
    <property type="entry name" value="Pkinase"/>
    <property type="match status" value="1"/>
</dbReference>
<dbReference type="PaxDb" id="2903-EOD29389"/>
<reference evidence="8" key="2">
    <citation type="submission" date="2024-10" db="UniProtKB">
        <authorList>
            <consortium name="EnsemblProtists"/>
        </authorList>
    </citation>
    <scope>IDENTIFICATION</scope>
</reference>
<dbReference type="InterPro" id="IPR050629">
    <property type="entry name" value="STE20/SPS1-PAK"/>
</dbReference>
<name>A0A0D3K0V4_EMIH1</name>
<evidence type="ECO:0000256" key="3">
    <source>
        <dbReference type="ARBA" id="ARBA00022741"/>
    </source>
</evidence>
<dbReference type="HOGENOM" id="CLU_001872_1_1_1"/>
<evidence type="ECO:0000256" key="2">
    <source>
        <dbReference type="ARBA" id="ARBA00022527"/>
    </source>
</evidence>
<feature type="domain" description="Protein kinase" evidence="7">
    <location>
        <begin position="19"/>
        <end position="274"/>
    </location>
</feature>
<dbReference type="CDD" id="cd06627">
    <property type="entry name" value="STKc_Cdc7_like"/>
    <property type="match status" value="1"/>
</dbReference>
<dbReference type="InterPro" id="IPR017441">
    <property type="entry name" value="Protein_kinase_ATP_BS"/>
</dbReference>
<keyword evidence="2" id="KW-0418">Kinase</keyword>
<accession>A0A0D3K0V4</accession>
<evidence type="ECO:0000256" key="4">
    <source>
        <dbReference type="ARBA" id="ARBA00022840"/>
    </source>
</evidence>
<sequence length="1169" mass="126569">MPPPKIGGKAAPHSLNSRYTLGEEIGRGASGLVYKALNTQTGGMVAIKQVTLRGVSKEQLNLLQQEINLLKLLTNPYIVEYIESFNTKESLYIVMEFVENGSLSQIVKRFGRLNESLVGIYTLQVLEGLHFLHEQGVIHRDIKGANILISTGGKVKLADFGVATKLEAAGLDTQANSVVGTPYWMAPEIIQMSGFTTASDIWSVGCTAVVELISGAPPYFEMAPMSALFRIVHDSHPPVPDNISRQLNDFLLLCFKKDTAQRPNALRLKTHPWLTQPHDSAADAPPDAMAAAPAMPVEVWDPPTLSGADGYTSHPLPEHIKDVINPKEETIRAVEEIVAHNLSMQRSNQTPRGDGRGNTACYSGPSDSSAGGEAARASTITSLAQATAGARGDQRGTGGATAPGGHRRVHSTGSSSSSSSLGLAPGTGTGSSIYTDHPSRGMSGGAAPFLYRPSSTDRMPHASAASAAFGAPHLARRPKNLIGDAYLEEMVAAAAAAQQRLHHGRTSLDGHPHGGEVLNILIQFAERPDESLSTNYSDLLRRDAPVPRFAALLAQRLKTPWPSPSDSALEDASSSLDYSDPFSDLPPVSLKPTHTDEAATRQRELLRGHIQQLQKASQQKHEGVAIDACGKLLEIFSPDGPDGSMHPIAEGKEGSRANSISVSSERAGSRSGESRANEAAVFMSEHGMLPLVHMLSSSDSTRVNLKLLELLNAILQRGGVAVCETACLLGVIPAVLRFTEPHLPQGTRLEAARFIHTMCTRSVLTLQMFVACYGLPALVRLLLSPAESHELVLFSIDAMKSVLDMKGHSPRNDLCRTFVELGVLELLMHALHEINAKHPGHAERASEIFLLFSCADTVVKAQIATRLVLPGLIRVVERPHEFGPEVVLKLLRCIKHLCMGDASHMEALQRAKAVPTLVAMLKLTQAQAHAMSSWAEMRNVCVNALYLLCKISRSRQEEAAINGVLPPLQALIEQGSPLKQFALPIVCDIAKASKRARAELKHHRGVQFYLGLLATEFWQEAALDALLVWLLDEGAYVSKVMEGPQGVQALQGVMDCGNNSFVNMLEPLRQIVYNSAPVNRALGKLAGHAGVSPFVSSLVKRLRHQDALVRRLLLDIMTSLYEHHRSPKLLVERHRLKPVLTDIIENDPGVLVQNVASRLFRAFEAHDIL</sequence>
<evidence type="ECO:0000313" key="9">
    <source>
        <dbReference type="Proteomes" id="UP000013827"/>
    </source>
</evidence>
<feature type="binding site" evidence="5">
    <location>
        <position position="48"/>
    </location>
    <ligand>
        <name>ATP</name>
        <dbReference type="ChEBI" id="CHEBI:30616"/>
    </ligand>
</feature>
<evidence type="ECO:0000256" key="5">
    <source>
        <dbReference type="PROSITE-ProRule" id="PRU10141"/>
    </source>
</evidence>
<dbReference type="PANTHER" id="PTHR48012">
    <property type="entry name" value="STERILE20-LIKE KINASE, ISOFORM B-RELATED"/>
    <property type="match status" value="1"/>
</dbReference>
<dbReference type="AlphaFoldDB" id="A0A0D3K0V4"/>
<feature type="region of interest" description="Disordered" evidence="6">
    <location>
        <begin position="342"/>
        <end position="440"/>
    </location>
</feature>
<dbReference type="PANTHER" id="PTHR48012:SF26">
    <property type="entry name" value="SERINE_THREONINE-PROTEIN KINASE DDB_G0283821-RELATED"/>
    <property type="match status" value="1"/>
</dbReference>
<dbReference type="EnsemblProtists" id="EOD29389">
    <property type="protein sequence ID" value="EOD29389"/>
    <property type="gene ID" value="EMIHUDRAFT_426843"/>
</dbReference>
<dbReference type="SUPFAM" id="SSF48371">
    <property type="entry name" value="ARM repeat"/>
    <property type="match status" value="1"/>
</dbReference>
<dbReference type="InterPro" id="IPR011009">
    <property type="entry name" value="Kinase-like_dom_sf"/>
</dbReference>
<keyword evidence="4 5" id="KW-0067">ATP-binding</keyword>
<dbReference type="InterPro" id="IPR000719">
    <property type="entry name" value="Prot_kinase_dom"/>
</dbReference>
<feature type="compositionally biased region" description="Low complexity" evidence="6">
    <location>
        <begin position="564"/>
        <end position="580"/>
    </location>
</feature>
<dbReference type="PRINTS" id="PR00109">
    <property type="entry name" value="TYRKINASE"/>
</dbReference>
<evidence type="ECO:0000256" key="6">
    <source>
        <dbReference type="SAM" id="MobiDB-lite"/>
    </source>
</evidence>
<dbReference type="EC" id="2.7.11.1" evidence="1"/>
<keyword evidence="9" id="KW-1185">Reference proteome</keyword>
<dbReference type="InterPro" id="IPR011989">
    <property type="entry name" value="ARM-like"/>
</dbReference>
<feature type="region of interest" description="Disordered" evidence="6">
    <location>
        <begin position="445"/>
        <end position="464"/>
    </location>
</feature>
<keyword evidence="2" id="KW-0723">Serine/threonine-protein kinase</keyword>
<dbReference type="Gene3D" id="1.10.510.10">
    <property type="entry name" value="Transferase(Phosphotransferase) domain 1"/>
    <property type="match status" value="1"/>
</dbReference>